<evidence type="ECO:0008006" key="3">
    <source>
        <dbReference type="Google" id="ProtNLM"/>
    </source>
</evidence>
<evidence type="ECO:0000313" key="2">
    <source>
        <dbReference type="Proteomes" id="UP000070533"/>
    </source>
</evidence>
<gene>
    <name evidence="1" type="ORF">HMPREF3226_01690</name>
</gene>
<protein>
    <recommendedName>
        <fullName evidence="3">ParB/Sulfiredoxin domain-containing protein</fullName>
    </recommendedName>
</protein>
<dbReference type="PATRIC" id="fig|28128.5.peg.1737"/>
<organism evidence="1 2">
    <name type="scientific">Prevotella corporis</name>
    <dbReference type="NCBI Taxonomy" id="28128"/>
    <lineage>
        <taxon>Bacteria</taxon>
        <taxon>Pseudomonadati</taxon>
        <taxon>Bacteroidota</taxon>
        <taxon>Bacteroidia</taxon>
        <taxon>Bacteroidales</taxon>
        <taxon>Prevotellaceae</taxon>
        <taxon>Prevotella</taxon>
    </lineage>
</organism>
<keyword evidence="2" id="KW-1185">Reference proteome</keyword>
<dbReference type="Proteomes" id="UP000070533">
    <property type="component" value="Unassembled WGS sequence"/>
</dbReference>
<dbReference type="STRING" id="28128.HMPREF3226_01690"/>
<proteinExistence type="predicted"/>
<dbReference type="OrthoDB" id="5194822at2"/>
<dbReference type="RefSeq" id="WP_060940879.1">
    <property type="nucleotide sequence ID" value="NZ_JAIHUT010000057.1"/>
</dbReference>
<accession>A0A133Q4X3</accession>
<comment type="caution">
    <text evidence="1">The sequence shown here is derived from an EMBL/GenBank/DDBJ whole genome shotgun (WGS) entry which is preliminary data.</text>
</comment>
<dbReference type="EMBL" id="LRQG01000130">
    <property type="protein sequence ID" value="KXA37916.1"/>
    <property type="molecule type" value="Genomic_DNA"/>
</dbReference>
<evidence type="ECO:0000313" key="1">
    <source>
        <dbReference type="EMBL" id="KXA37916.1"/>
    </source>
</evidence>
<name>A0A133Q4X3_9BACT</name>
<dbReference type="SUPFAM" id="SSF109709">
    <property type="entry name" value="KorB DNA-binding domain-like"/>
    <property type="match status" value="1"/>
</dbReference>
<reference evidence="2" key="1">
    <citation type="submission" date="2016-01" db="EMBL/GenBank/DDBJ databases">
        <authorList>
            <person name="Mitreva M."/>
            <person name="Pepin K.H."/>
            <person name="Mihindukulasuriya K.A."/>
            <person name="Fulton R."/>
            <person name="Fronick C."/>
            <person name="O'Laughlin M."/>
            <person name="Miner T."/>
            <person name="Herter B."/>
            <person name="Rosa B.A."/>
            <person name="Cordes M."/>
            <person name="Tomlinson C."/>
            <person name="Wollam A."/>
            <person name="Palsikar V.B."/>
            <person name="Mardis E.R."/>
            <person name="Wilson R.K."/>
        </authorList>
    </citation>
    <scope>NUCLEOTIDE SEQUENCE [LARGE SCALE GENOMIC DNA]</scope>
    <source>
        <strain evidence="2">MJR7716</strain>
    </source>
</reference>
<sequence length="428" mass="49235">MERSQRIELLKQIQKKAPFAQGYPLLYRGERKSFDVWEIPMECLIYNQYNGRIGSVVKSYEKQNHKLNPELTDDAALIEKFLWQSKADKNEKTMGSLRQVGQLKFGIVTSDGVIVDGNRRVSLMNRILSDARATQEEKNRCKFFRAVILPENATKKDILQLETSFQMGEDEKVDYNPIEKYLKCKDLEDAGFTRDEIANFMGIKKKDIDTNLEILSLMDEYLSFYEYDGIYTMAEGHEDSFQKLNIALKQYSAGVANMWSFTPEDVNNLKAVSFDYIRLGLAQNDIRDLFRKPGQASSSVFGTKTRWENFLDKHNEAVASYEEKSVDEYIQNATGDDVIPCMQARDQEWRKHVKQQMEDNFNAAQDDIDSQLRAKEPMLLVKKALGAIASLGSIDPQASSIKKYQVEILEGLQNLIQQADELRSRIDE</sequence>
<dbReference type="AlphaFoldDB" id="A0A133Q4X3"/>